<gene>
    <name evidence="5" type="primary">xseA</name>
    <name evidence="10" type="ORF">HZU75_12345</name>
</gene>
<evidence type="ECO:0000256" key="5">
    <source>
        <dbReference type="HAMAP-Rule" id="MF_00378"/>
    </source>
</evidence>
<evidence type="ECO:0000256" key="7">
    <source>
        <dbReference type="SAM" id="Coils"/>
    </source>
</evidence>
<feature type="coiled-coil region" evidence="7">
    <location>
        <begin position="285"/>
        <end position="337"/>
    </location>
</feature>
<protein>
    <recommendedName>
        <fullName evidence="5">Exodeoxyribonuclease 7 large subunit</fullName>
        <ecNumber evidence="5">3.1.11.6</ecNumber>
    </recommendedName>
    <alternativeName>
        <fullName evidence="5">Exodeoxyribonuclease VII large subunit</fullName>
        <shortName evidence="5">Exonuclease VII large subunit</shortName>
    </alternativeName>
</protein>
<comment type="subcellular location">
    <subcellularLocation>
        <location evidence="5 6">Cytoplasm</location>
    </subcellularLocation>
</comment>
<proteinExistence type="inferred from homology"/>
<evidence type="ECO:0000313" key="10">
    <source>
        <dbReference type="EMBL" id="QLI82250.1"/>
    </source>
</evidence>
<dbReference type="CDD" id="cd04489">
    <property type="entry name" value="ExoVII_LU_OBF"/>
    <property type="match status" value="1"/>
</dbReference>
<evidence type="ECO:0000256" key="3">
    <source>
        <dbReference type="ARBA" id="ARBA00022801"/>
    </source>
</evidence>
<evidence type="ECO:0000256" key="4">
    <source>
        <dbReference type="ARBA" id="ARBA00022839"/>
    </source>
</evidence>
<dbReference type="GO" id="GO:0003676">
    <property type="term" value="F:nucleic acid binding"/>
    <property type="evidence" value="ECO:0007669"/>
    <property type="project" value="InterPro"/>
</dbReference>
<evidence type="ECO:0000256" key="2">
    <source>
        <dbReference type="ARBA" id="ARBA00022722"/>
    </source>
</evidence>
<keyword evidence="1 5" id="KW-0963">Cytoplasm</keyword>
<dbReference type="InterPro" id="IPR003753">
    <property type="entry name" value="Exonuc_VII_L"/>
</dbReference>
<dbReference type="GO" id="GO:0005737">
    <property type="term" value="C:cytoplasm"/>
    <property type="evidence" value="ECO:0007669"/>
    <property type="project" value="UniProtKB-SubCell"/>
</dbReference>
<dbReference type="EMBL" id="CP058952">
    <property type="protein sequence ID" value="QLI82250.1"/>
    <property type="molecule type" value="Genomic_DNA"/>
</dbReference>
<evidence type="ECO:0000313" key="11">
    <source>
        <dbReference type="Proteomes" id="UP000510822"/>
    </source>
</evidence>
<keyword evidence="4 5" id="KW-0269">Exonuclease</keyword>
<dbReference type="HAMAP" id="MF_00378">
    <property type="entry name" value="Exonuc_7_L"/>
    <property type="match status" value="1"/>
</dbReference>
<dbReference type="InterPro" id="IPR025824">
    <property type="entry name" value="OB-fold_nuc-bd_dom"/>
</dbReference>
<dbReference type="NCBIfam" id="TIGR00237">
    <property type="entry name" value="xseA"/>
    <property type="match status" value="1"/>
</dbReference>
<comment type="subunit">
    <text evidence="5">Heterooligomer composed of large and small subunits.</text>
</comment>
<sequence>MNLDLSSPSKAVVSVTQLNRDVRMLLETGFPSLWVAGEISNFKRYDSGHCYFSLKDANAQVRCVMFRGRAALLDFAPREGLQVEVRAVVSLYEARGDFQLTIEAMRMAGQGALFERFEALKKQLAAEGLFANERKQALPHFPRRIGIVTSPAAAALRDVLTTLARRMPNIEIILYPTAVQGADAAKQIARAIAQAASRNEVDTLIICRGGGSLEDLWSFNEEIVARAIAACPIPTVSGVGHETDFTMADFVSDVRAPTPTAAAELVSPNRAELLQRLSQLKQRQLRVLQYQLQQRMQQLDQLARRLIHPGQRLSQQKTDLHNQARRLQQAMRFSQQQRTQALARQALQLSYARPNPTLIRPVLQQKQQRLQRAIQRMLEQRQQYLKQAQLQLMPWDPQQVLSRGYALVSRPNGQIVRSALAVRAGDALQVRFADEQISVEVRQGIIQQPELEL</sequence>
<dbReference type="GO" id="GO:0006308">
    <property type="term" value="P:DNA catabolic process"/>
    <property type="evidence" value="ECO:0007669"/>
    <property type="project" value="UniProtKB-UniRule"/>
</dbReference>
<dbReference type="AlphaFoldDB" id="A0A7D5ZL30"/>
<dbReference type="PANTHER" id="PTHR30008:SF0">
    <property type="entry name" value="EXODEOXYRIBONUCLEASE 7 LARGE SUBUNIT"/>
    <property type="match status" value="1"/>
</dbReference>
<evidence type="ECO:0000259" key="9">
    <source>
        <dbReference type="Pfam" id="PF13742"/>
    </source>
</evidence>
<name>A0A7D5ZL30_9NEIS</name>
<dbReference type="Pfam" id="PF13742">
    <property type="entry name" value="tRNA_anti_2"/>
    <property type="match status" value="1"/>
</dbReference>
<dbReference type="PANTHER" id="PTHR30008">
    <property type="entry name" value="EXODEOXYRIBONUCLEASE 7 LARGE SUBUNIT"/>
    <property type="match status" value="1"/>
</dbReference>
<evidence type="ECO:0000256" key="1">
    <source>
        <dbReference type="ARBA" id="ARBA00022490"/>
    </source>
</evidence>
<comment type="catalytic activity">
    <reaction evidence="5 6">
        <text>Exonucleolytic cleavage in either 5'- to 3'- or 3'- to 5'-direction to yield nucleoside 5'-phosphates.</text>
        <dbReference type="EC" id="3.1.11.6"/>
    </reaction>
</comment>
<keyword evidence="2 5" id="KW-0540">Nuclease</keyword>
<dbReference type="EC" id="3.1.11.6" evidence="5"/>
<reference evidence="10 11" key="1">
    <citation type="journal article" date="2016" name="Int. J. Syst. Evol. Microbiol.">
        <title>Chitinibacter fontanus sp. nov., isolated from a spring.</title>
        <authorList>
            <person name="Sheu S.Y."/>
            <person name="Li Y.S."/>
            <person name="Young C.C."/>
            <person name="Chen W.M."/>
        </authorList>
    </citation>
    <scope>NUCLEOTIDE SEQUENCE [LARGE SCALE GENOMIC DNA]</scope>
    <source>
        <strain evidence="10 11">STM-7</strain>
    </source>
</reference>
<comment type="function">
    <text evidence="5">Bidirectionally degrades single-stranded DNA into large acid-insoluble oligonucleotides, which are then degraded further into small acid-soluble oligonucleotides.</text>
</comment>
<feature type="domain" description="OB-fold nucleic acid binding" evidence="9">
    <location>
        <begin position="14"/>
        <end position="106"/>
    </location>
</feature>
<feature type="domain" description="Exonuclease VII large subunit C-terminal" evidence="8">
    <location>
        <begin position="129"/>
        <end position="439"/>
    </location>
</feature>
<dbReference type="KEGG" id="cfon:HZU75_12345"/>
<evidence type="ECO:0000259" key="8">
    <source>
        <dbReference type="Pfam" id="PF02601"/>
    </source>
</evidence>
<dbReference type="GO" id="GO:0008855">
    <property type="term" value="F:exodeoxyribonuclease VII activity"/>
    <property type="evidence" value="ECO:0007669"/>
    <property type="project" value="UniProtKB-UniRule"/>
</dbReference>
<dbReference type="GO" id="GO:0009318">
    <property type="term" value="C:exodeoxyribonuclease VII complex"/>
    <property type="evidence" value="ECO:0007669"/>
    <property type="project" value="UniProtKB-UniRule"/>
</dbReference>
<accession>A0A7D5ZL30</accession>
<comment type="similarity">
    <text evidence="5 6">Belongs to the XseA family.</text>
</comment>
<dbReference type="Proteomes" id="UP000510822">
    <property type="component" value="Chromosome"/>
</dbReference>
<organism evidence="10 11">
    <name type="scientific">Chitinibacter fontanus</name>
    <dbReference type="NCBI Taxonomy" id="1737446"/>
    <lineage>
        <taxon>Bacteria</taxon>
        <taxon>Pseudomonadati</taxon>
        <taxon>Pseudomonadota</taxon>
        <taxon>Betaproteobacteria</taxon>
        <taxon>Neisseriales</taxon>
        <taxon>Chitinibacteraceae</taxon>
        <taxon>Chitinibacter</taxon>
    </lineage>
</organism>
<dbReference type="InterPro" id="IPR020579">
    <property type="entry name" value="Exonuc_VII_lsu_C"/>
</dbReference>
<keyword evidence="7" id="KW-0175">Coiled coil</keyword>
<keyword evidence="11" id="KW-1185">Reference proteome</keyword>
<evidence type="ECO:0000256" key="6">
    <source>
        <dbReference type="RuleBase" id="RU004355"/>
    </source>
</evidence>
<dbReference type="Pfam" id="PF02601">
    <property type="entry name" value="Exonuc_VII_L"/>
    <property type="match status" value="1"/>
</dbReference>
<keyword evidence="3 5" id="KW-0378">Hydrolase</keyword>